<organism evidence="8 9">
    <name type="scientific">Methanobacterium spitsbergense</name>
    <dbReference type="NCBI Taxonomy" id="2874285"/>
    <lineage>
        <taxon>Archaea</taxon>
        <taxon>Methanobacteriati</taxon>
        <taxon>Methanobacteriota</taxon>
        <taxon>Methanomada group</taxon>
        <taxon>Methanobacteria</taxon>
        <taxon>Methanobacteriales</taxon>
        <taxon>Methanobacteriaceae</taxon>
        <taxon>Methanobacterium</taxon>
    </lineage>
</organism>
<dbReference type="PROSITE" id="PS00474">
    <property type="entry name" value="RIBOSOMAL_L3"/>
    <property type="match status" value="1"/>
</dbReference>
<feature type="region of interest" description="Disordered" evidence="7">
    <location>
        <begin position="1"/>
        <end position="28"/>
    </location>
</feature>
<sequence>MSRHHQPRSGSVAFSPRKRAAKETPKIRSWPETEEACLLGFPGYKVGMTHLTMLDNVKNSPTEGMEVSSPVTIVETPPVVVMGIRAYKKDTRGLKTMTDIMATGLHEDLARKITLPKKDDADAKLDELKEKLDEVEDIRVLIHTKPRLTSVPKKKPEIIECGIGGKSVEDKLEFAQSVLGKEINPGDSFSDGEHVDTIAVTKGKGFQGPVKRFGIRIQYGKAARSSKGRHVGSIGPWTPARTMWTVAMAGQMGYHKRTEYNKKILKIAESSQVDEVNPKGGFVKYGLVKNGYVVLKGSIPGPSKRLVMLRKAVRPIGKHNDAPNITYISTASKQGV</sequence>
<dbReference type="SUPFAM" id="SSF50447">
    <property type="entry name" value="Translation proteins"/>
    <property type="match status" value="1"/>
</dbReference>
<dbReference type="GO" id="GO:0019843">
    <property type="term" value="F:rRNA binding"/>
    <property type="evidence" value="ECO:0007669"/>
    <property type="project" value="UniProtKB-UniRule"/>
</dbReference>
<dbReference type="NCBIfam" id="TIGR03626">
    <property type="entry name" value="L3_arch"/>
    <property type="match status" value="1"/>
</dbReference>
<dbReference type="Gene3D" id="3.30.1430.10">
    <property type="match status" value="1"/>
</dbReference>
<dbReference type="AlphaFoldDB" id="A0A8T5UZS1"/>
<keyword evidence="9" id="KW-1185">Reference proteome</keyword>
<evidence type="ECO:0000256" key="7">
    <source>
        <dbReference type="SAM" id="MobiDB-lite"/>
    </source>
</evidence>
<dbReference type="Gene3D" id="2.40.30.10">
    <property type="entry name" value="Translation factors"/>
    <property type="match status" value="1"/>
</dbReference>
<dbReference type="Pfam" id="PF00297">
    <property type="entry name" value="Ribosomal_L3"/>
    <property type="match status" value="1"/>
</dbReference>
<evidence type="ECO:0000313" key="8">
    <source>
        <dbReference type="EMBL" id="MBZ2166219.1"/>
    </source>
</evidence>
<dbReference type="RefSeq" id="WP_223791778.1">
    <property type="nucleotide sequence ID" value="NZ_JAIOUQ010000009.1"/>
</dbReference>
<comment type="function">
    <text evidence="6">One of the primary rRNA binding proteins, it binds directly near the 3'-end of the 23S rRNA, where it nucleates assembly of the 50S subunit.</text>
</comment>
<dbReference type="InterPro" id="IPR044892">
    <property type="entry name" value="Ribosomal_L3_dom_3_arc_sf"/>
</dbReference>
<comment type="subunit">
    <text evidence="6">Part of the 50S ribosomal subunit. Forms a cluster with proteins L14 and L24e.</text>
</comment>
<evidence type="ECO:0000256" key="4">
    <source>
        <dbReference type="ARBA" id="ARBA00022980"/>
    </source>
</evidence>
<evidence type="ECO:0000256" key="6">
    <source>
        <dbReference type="HAMAP-Rule" id="MF_01325"/>
    </source>
</evidence>
<protein>
    <recommendedName>
        <fullName evidence="6">Large ribosomal subunit protein uL3</fullName>
    </recommendedName>
</protein>
<dbReference type="Gene3D" id="4.10.960.10">
    <property type="entry name" value="Ribosomal protein L3, domain 3"/>
    <property type="match status" value="1"/>
</dbReference>
<dbReference type="GO" id="GO:0022625">
    <property type="term" value="C:cytosolic large ribosomal subunit"/>
    <property type="evidence" value="ECO:0007669"/>
    <property type="project" value="UniProtKB-UniRule"/>
</dbReference>
<dbReference type="InterPro" id="IPR045077">
    <property type="entry name" value="L3_arc_euk"/>
</dbReference>
<dbReference type="PANTHER" id="PTHR11363:SF5">
    <property type="entry name" value="LARGE RIBOSOMAL SUBUNIT PROTEIN UL3"/>
    <property type="match status" value="1"/>
</dbReference>
<evidence type="ECO:0000256" key="5">
    <source>
        <dbReference type="ARBA" id="ARBA00023274"/>
    </source>
</evidence>
<gene>
    <name evidence="8" type="primary">rpl3p</name>
    <name evidence="6" type="synonym">rpl3</name>
    <name evidence="8" type="ORF">K8N75_09230</name>
</gene>
<keyword evidence="5 6" id="KW-0687">Ribonucleoprotein</keyword>
<dbReference type="GO" id="GO:0003735">
    <property type="term" value="F:structural constituent of ribosome"/>
    <property type="evidence" value="ECO:0007669"/>
    <property type="project" value="UniProtKB-UniRule"/>
</dbReference>
<dbReference type="NCBIfam" id="NF003261">
    <property type="entry name" value="PRK04231.1"/>
    <property type="match status" value="1"/>
</dbReference>
<dbReference type="InterPro" id="IPR019928">
    <property type="entry name" value="Ribosomal_uL3_arc"/>
</dbReference>
<proteinExistence type="inferred from homology"/>
<reference evidence="9" key="1">
    <citation type="journal article" date="2022" name="Microbiol. Resour. Announc.">
        <title>Draft Genome Sequence of a Methanogenic Archaeon from West Spitsbergen Permafrost.</title>
        <authorList>
            <person name="Trubitsyn V."/>
            <person name="Rivkina E."/>
            <person name="Shcherbakova V."/>
        </authorList>
    </citation>
    <scope>NUCLEOTIDE SEQUENCE [LARGE SCALE GENOMIC DNA]</scope>
    <source>
        <strain evidence="9">VT</strain>
    </source>
</reference>
<keyword evidence="2 6" id="KW-0699">rRNA-binding</keyword>
<dbReference type="HAMAP" id="MF_01325_A">
    <property type="entry name" value="Ribosomal_uL3_A"/>
    <property type="match status" value="1"/>
</dbReference>
<dbReference type="Proteomes" id="UP000825933">
    <property type="component" value="Unassembled WGS sequence"/>
</dbReference>
<dbReference type="EMBL" id="JAIOUQ010000009">
    <property type="protein sequence ID" value="MBZ2166219.1"/>
    <property type="molecule type" value="Genomic_DNA"/>
</dbReference>
<dbReference type="PANTHER" id="PTHR11363">
    <property type="entry name" value="60S RIBOSOMAL PROTEIN L3-RELATED"/>
    <property type="match status" value="1"/>
</dbReference>
<keyword evidence="4 6" id="KW-0689">Ribosomal protein</keyword>
<evidence type="ECO:0000256" key="3">
    <source>
        <dbReference type="ARBA" id="ARBA00022884"/>
    </source>
</evidence>
<name>A0A8T5UZS1_9EURY</name>
<keyword evidence="3 6" id="KW-0694">RNA-binding</keyword>
<dbReference type="InterPro" id="IPR009000">
    <property type="entry name" value="Transl_B-barrel_sf"/>
</dbReference>
<comment type="caution">
    <text evidence="8">The sequence shown here is derived from an EMBL/GenBank/DDBJ whole genome shotgun (WGS) entry which is preliminary data.</text>
</comment>
<evidence type="ECO:0000256" key="1">
    <source>
        <dbReference type="ARBA" id="ARBA00006540"/>
    </source>
</evidence>
<dbReference type="InterPro" id="IPR019926">
    <property type="entry name" value="Ribosomal_uL3_CS"/>
</dbReference>
<accession>A0A8T5UZS1</accession>
<evidence type="ECO:0000313" key="9">
    <source>
        <dbReference type="Proteomes" id="UP000825933"/>
    </source>
</evidence>
<comment type="similarity">
    <text evidence="1 6">Belongs to the universal ribosomal protein uL3 family.</text>
</comment>
<dbReference type="InterPro" id="IPR000597">
    <property type="entry name" value="Ribosomal_uL3"/>
</dbReference>
<dbReference type="GO" id="GO:0006412">
    <property type="term" value="P:translation"/>
    <property type="evidence" value="ECO:0007669"/>
    <property type="project" value="UniProtKB-UniRule"/>
</dbReference>
<evidence type="ECO:0000256" key="2">
    <source>
        <dbReference type="ARBA" id="ARBA00022730"/>
    </source>
</evidence>